<protein>
    <submittedName>
        <fullName evidence="2">RING-CH-type domain-containing protein</fullName>
    </submittedName>
</protein>
<evidence type="ECO:0000313" key="1">
    <source>
        <dbReference type="Proteomes" id="UP000095286"/>
    </source>
</evidence>
<organism evidence="1 2">
    <name type="scientific">Rhabditophanes sp. KR3021</name>
    <dbReference type="NCBI Taxonomy" id="114890"/>
    <lineage>
        <taxon>Eukaryota</taxon>
        <taxon>Metazoa</taxon>
        <taxon>Ecdysozoa</taxon>
        <taxon>Nematoda</taxon>
        <taxon>Chromadorea</taxon>
        <taxon>Rhabditida</taxon>
        <taxon>Tylenchina</taxon>
        <taxon>Panagrolaimomorpha</taxon>
        <taxon>Strongyloidoidea</taxon>
        <taxon>Alloionematidae</taxon>
        <taxon>Rhabditophanes</taxon>
    </lineage>
</organism>
<proteinExistence type="predicted"/>
<reference evidence="2" key="1">
    <citation type="submission" date="2016-11" db="UniProtKB">
        <authorList>
            <consortium name="WormBaseParasite"/>
        </authorList>
    </citation>
    <scope>IDENTIFICATION</scope>
    <source>
        <strain evidence="2">KR3021</strain>
    </source>
</reference>
<dbReference type="WBParaSite" id="RSKR_0000006300.1">
    <property type="protein sequence ID" value="RSKR_0000006300.1"/>
    <property type="gene ID" value="RSKR_0000006300"/>
</dbReference>
<name>A0AC35TFP1_9BILA</name>
<accession>A0AC35TFP1</accession>
<dbReference type="Proteomes" id="UP000095286">
    <property type="component" value="Unplaced"/>
</dbReference>
<sequence>MVPYLNLPIFTMIDVFYGVNTMGIGKDGFDDFAKLHTPSTYQCKICFTGDEMNSEFGGWMAPCLCKGSIKVVHTGCFNKWLSYASYQNQNACSACKFTYKREYQVKRFSEWSLPKVRPTIIEVGEFMLDVCCSIKLYRDTVDLFTGRKTIIKYILSLFLYRMFVISPSRLSYYLALVRNLAGSVLELTLMNAQEV</sequence>
<evidence type="ECO:0000313" key="2">
    <source>
        <dbReference type="WBParaSite" id="RSKR_0000006300.1"/>
    </source>
</evidence>